<dbReference type="KEGG" id="phu:Phum_PHUM015320"/>
<protein>
    <recommendedName>
        <fullName evidence="1">HEAT repeat-containing protein 6</fullName>
    </recommendedName>
</protein>
<accession>E0V9K8</accession>
<dbReference type="STRING" id="121224.E0V9K8"/>
<dbReference type="EMBL" id="DS234994">
    <property type="protein sequence ID" value="EEB10064.1"/>
    <property type="molecule type" value="Genomic_DNA"/>
</dbReference>
<dbReference type="EMBL" id="AAZO01000180">
    <property type="status" value="NOT_ANNOTATED_CDS"/>
    <property type="molecule type" value="Genomic_DNA"/>
</dbReference>
<evidence type="ECO:0000259" key="2">
    <source>
        <dbReference type="Pfam" id="PF13251"/>
    </source>
</evidence>
<dbReference type="InterPro" id="IPR025283">
    <property type="entry name" value="DUF4042"/>
</dbReference>
<reference evidence="4" key="3">
    <citation type="submission" date="2021-02" db="UniProtKB">
        <authorList>
            <consortium name="EnsemblMetazoa"/>
        </authorList>
    </citation>
    <scope>IDENTIFICATION</scope>
    <source>
        <strain evidence="4">USDA</strain>
    </source>
</reference>
<dbReference type="RefSeq" id="XP_002422802.1">
    <property type="nucleotide sequence ID" value="XM_002422757.1"/>
</dbReference>
<proteinExistence type="predicted"/>
<name>E0V9K8_PEDHC</name>
<dbReference type="OrthoDB" id="66533at2759"/>
<dbReference type="SUPFAM" id="SSF48371">
    <property type="entry name" value="ARM repeat"/>
    <property type="match status" value="1"/>
</dbReference>
<evidence type="ECO:0000313" key="4">
    <source>
        <dbReference type="EnsemblMetazoa" id="PHUM015320-PA"/>
    </source>
</evidence>
<sequence length="952" mass="108086">MQILAKGNCIEIEQENFPCLNDIQNLSDNFSFKLGSEELSLNCLRYVEALTFLPNFENERLSKQNILRFFDIFKKILFDGNKYFCKDEVIYCKFLITAMRGISNLIQMSDDIIINNLGELLGIIKKYMLYGLSGQENYEIQKLFPTSTSIPEVLKPSIQPVQKIRGKYDKISKKITVTSLNDVEVDDTKSSSDYLIPSDYDKNDSYLRYKTSDSDLSDYETFQTTKITSFKSRTRHCALILLATVVQKTSPKIFIGYMPYFLPDGSQFQHMRTLLTCVLSDPCSKCRCEAVGILSMIIFNCKQYFLLADGLSKSSFTTFSCTIANIIKELHKCLFNSLETEKNNANIKRLLKCISDLIRCTPYHKVDPSLIKTIAQQTKPFLTHKDVNIQIFALSVFGCIISVEPKFKELNEIIISNVKNNSTIKSSIVSLDDEIIDDYDLDNDEEFKISQEQKPWLLNQCLQNLMEKNNVHDTVTNVALQVESLHVIGALARNYFTETIVSYPDDIVNLLKYCSNKNEYSLKLYSGKLMETIFHSLQFTMTLEDESKRASMSLALFLWESLLPGPISTLIQNQEEPMLRCTGCDCIANIGIQHKIGFTSSGQNSLIFDQISRDKQIMCLTLLFGCLKDESSAVRSSSARALAIFVLFPSLRDDSLFFLDAIDATIAVSNDEQSTVRTQASWLFGNLSESIVINQQNEIDDGVTMDVVAKLLKTGINLASDEPKIKPGAVRGIGNLLKIINEDFASKHKDIIVNGLEILIKNSTSGAFMKARWNSCYALANLLQNSLINSNYEWTSKIVNTMISLVQHYKNFKVRISAGSVLGAPPTRESYGGLYITVWSAILNALENSKNISDFNEYQHRDQLVDQLCLVMCHLITLIKKDDLNSLQDILYFHLDNLGHFMKKFHERLIPEKSDVLLKATEKIHLLFDEKGMNVEEKSILRVLQNLFLNES</sequence>
<dbReference type="PANTHER" id="PTHR13366:SF0">
    <property type="entry name" value="HEAT REPEAT-CONTAINING PROTEIN 6"/>
    <property type="match status" value="1"/>
</dbReference>
<keyword evidence="5" id="KW-1185">Reference proteome</keyword>
<dbReference type="EnsemblMetazoa" id="PHUM015320-RA">
    <property type="protein sequence ID" value="PHUM015320-PA"/>
    <property type="gene ID" value="PHUM015320"/>
</dbReference>
<dbReference type="CTD" id="8233763"/>
<evidence type="ECO:0000313" key="3">
    <source>
        <dbReference type="EMBL" id="EEB10064.1"/>
    </source>
</evidence>
<dbReference type="AlphaFoldDB" id="E0V9K8"/>
<reference evidence="3" key="1">
    <citation type="submission" date="2007-04" db="EMBL/GenBank/DDBJ databases">
        <title>Annotation of Pediculus humanus corporis strain USDA.</title>
        <authorList>
            <person name="Kirkness E."/>
            <person name="Hannick L."/>
            <person name="Hass B."/>
            <person name="Bruggner R."/>
            <person name="Lawson D."/>
            <person name="Bidwell S."/>
            <person name="Joardar V."/>
            <person name="Caler E."/>
            <person name="Walenz B."/>
            <person name="Inman J."/>
            <person name="Schobel S."/>
            <person name="Galinsky K."/>
            <person name="Amedeo P."/>
            <person name="Strausberg R."/>
        </authorList>
    </citation>
    <scope>NUCLEOTIDE SEQUENCE</scope>
    <source>
        <strain evidence="3">USDA</strain>
    </source>
</reference>
<organism>
    <name type="scientific">Pediculus humanus subsp. corporis</name>
    <name type="common">Body louse</name>
    <dbReference type="NCBI Taxonomy" id="121224"/>
    <lineage>
        <taxon>Eukaryota</taxon>
        <taxon>Metazoa</taxon>
        <taxon>Ecdysozoa</taxon>
        <taxon>Arthropoda</taxon>
        <taxon>Hexapoda</taxon>
        <taxon>Insecta</taxon>
        <taxon>Pterygota</taxon>
        <taxon>Neoptera</taxon>
        <taxon>Paraneoptera</taxon>
        <taxon>Psocodea</taxon>
        <taxon>Troctomorpha</taxon>
        <taxon>Phthiraptera</taxon>
        <taxon>Anoplura</taxon>
        <taxon>Pediculidae</taxon>
        <taxon>Pediculus</taxon>
    </lineage>
</organism>
<feature type="domain" description="DUF4042" evidence="2">
    <location>
        <begin position="234"/>
        <end position="409"/>
    </location>
</feature>
<dbReference type="GeneID" id="8233763"/>
<reference evidence="3" key="2">
    <citation type="submission" date="2007-04" db="EMBL/GenBank/DDBJ databases">
        <title>The genome of the human body louse.</title>
        <authorList>
            <consortium name="The Human Body Louse Genome Consortium"/>
            <person name="Kirkness E."/>
            <person name="Walenz B."/>
            <person name="Hass B."/>
            <person name="Bruggner R."/>
            <person name="Strausberg R."/>
        </authorList>
    </citation>
    <scope>NUCLEOTIDE SEQUENCE</scope>
    <source>
        <strain evidence="3">USDA</strain>
    </source>
</reference>
<dbReference type="InterPro" id="IPR052107">
    <property type="entry name" value="HEAT6"/>
</dbReference>
<gene>
    <name evidence="4" type="primary">8233763</name>
    <name evidence="3" type="ORF">Phum_PHUM015320</name>
</gene>
<evidence type="ECO:0000313" key="5">
    <source>
        <dbReference type="Proteomes" id="UP000009046"/>
    </source>
</evidence>
<dbReference type="Gene3D" id="1.25.10.10">
    <property type="entry name" value="Leucine-rich Repeat Variant"/>
    <property type="match status" value="2"/>
</dbReference>
<dbReference type="FunCoup" id="E0V9K8">
    <property type="interactions" value="1828"/>
</dbReference>
<dbReference type="InterPro" id="IPR016024">
    <property type="entry name" value="ARM-type_fold"/>
</dbReference>
<dbReference type="OMA" id="LYGYWHV"/>
<dbReference type="PANTHER" id="PTHR13366">
    <property type="entry name" value="MALARIA ANTIGEN-RELATED"/>
    <property type="match status" value="1"/>
</dbReference>
<dbReference type="InParanoid" id="E0V9K8"/>
<dbReference type="Pfam" id="PF13251">
    <property type="entry name" value="DUF4042"/>
    <property type="match status" value="1"/>
</dbReference>
<dbReference type="Proteomes" id="UP000009046">
    <property type="component" value="Unassembled WGS sequence"/>
</dbReference>
<dbReference type="HOGENOM" id="CLU_007141_1_0_1"/>
<dbReference type="InterPro" id="IPR011989">
    <property type="entry name" value="ARM-like"/>
</dbReference>
<dbReference type="VEuPathDB" id="VectorBase:PHUM015320"/>
<evidence type="ECO:0000256" key="1">
    <source>
        <dbReference type="ARBA" id="ARBA00015263"/>
    </source>
</evidence>
<dbReference type="eggNOG" id="KOG4535">
    <property type="taxonomic scope" value="Eukaryota"/>
</dbReference>